<protein>
    <submittedName>
        <fullName evidence="3">Copper binding protein CusF</fullName>
    </submittedName>
</protein>
<dbReference type="AlphaFoldDB" id="A0A450RZX3"/>
<dbReference type="EMBL" id="CAADEY010000009">
    <property type="protein sequence ID" value="VFJ44735.1"/>
    <property type="molecule type" value="Genomic_DNA"/>
</dbReference>
<proteinExistence type="predicted"/>
<accession>A0A450RZX3</accession>
<evidence type="ECO:0000313" key="3">
    <source>
        <dbReference type="EMBL" id="VFJ44735.1"/>
    </source>
</evidence>
<feature type="region of interest" description="Disordered" evidence="1">
    <location>
        <begin position="22"/>
        <end position="50"/>
    </location>
</feature>
<gene>
    <name evidence="4" type="ORF">BECKDK2373B_GA0170837_100843</name>
    <name evidence="3" type="ORF">BECKDK2373C_GA0170839_100934</name>
</gene>
<evidence type="ECO:0000313" key="4">
    <source>
        <dbReference type="EMBL" id="VFJ44908.1"/>
    </source>
</evidence>
<evidence type="ECO:0000256" key="1">
    <source>
        <dbReference type="SAM" id="MobiDB-lite"/>
    </source>
</evidence>
<organism evidence="3">
    <name type="scientific">Candidatus Kentrum sp. DK</name>
    <dbReference type="NCBI Taxonomy" id="2126562"/>
    <lineage>
        <taxon>Bacteria</taxon>
        <taxon>Pseudomonadati</taxon>
        <taxon>Pseudomonadota</taxon>
        <taxon>Gammaproteobacteria</taxon>
        <taxon>Candidatus Kentrum</taxon>
    </lineage>
</organism>
<feature type="compositionally biased region" description="Basic and acidic residues" evidence="1">
    <location>
        <begin position="39"/>
        <end position="48"/>
    </location>
</feature>
<sequence length="132" mass="14516">MKRILFTTAISITMALSQGALAGEEHQGTHPPGHGMAHSQHEAHEAMHDSVSGTGTIHRVSRFQRKVNLTHAPIPAIGWPEMRMDMAVAEDVDLKNLVPGDRISFDLSLGEDNVYRIIGIEKMTAREGEESH</sequence>
<keyword evidence="2" id="KW-0732">Signal</keyword>
<name>A0A450RZX3_9GAMM</name>
<reference evidence="3" key="1">
    <citation type="submission" date="2019-02" db="EMBL/GenBank/DDBJ databases">
        <authorList>
            <person name="Gruber-Vodicka R. H."/>
            <person name="Seah K. B. B."/>
        </authorList>
    </citation>
    <scope>NUCLEOTIDE SEQUENCE</scope>
    <source>
        <strain evidence="3">BECK_DK161</strain>
        <strain evidence="4">BECK_DK47</strain>
    </source>
</reference>
<dbReference type="Pfam" id="PF11604">
    <property type="entry name" value="CusF_Ec"/>
    <property type="match status" value="1"/>
</dbReference>
<dbReference type="InterPro" id="IPR042230">
    <property type="entry name" value="CusF_sf"/>
</dbReference>
<feature type="signal peptide" evidence="2">
    <location>
        <begin position="1"/>
        <end position="22"/>
    </location>
</feature>
<feature type="chain" id="PRO_5036113333" evidence="2">
    <location>
        <begin position="23"/>
        <end position="132"/>
    </location>
</feature>
<dbReference type="EMBL" id="CAADEX010000008">
    <property type="protein sequence ID" value="VFJ44908.1"/>
    <property type="molecule type" value="Genomic_DNA"/>
</dbReference>
<dbReference type="Gene3D" id="2.40.50.320">
    <property type="entry name" value="Copper binding periplasmic protein CusF"/>
    <property type="match status" value="1"/>
</dbReference>
<dbReference type="InterPro" id="IPR021647">
    <property type="entry name" value="CusF_Ec"/>
</dbReference>
<evidence type="ECO:0000256" key="2">
    <source>
        <dbReference type="SAM" id="SignalP"/>
    </source>
</evidence>